<dbReference type="PROSITE" id="PS50090">
    <property type="entry name" value="MYB_LIKE"/>
    <property type="match status" value="1"/>
</dbReference>
<reference evidence="6 7" key="1">
    <citation type="submission" date="2024-02" db="EMBL/GenBank/DDBJ databases">
        <title>Chromosome-level genome assembly of the Eurasian Minnow (Phoxinus phoxinus).</title>
        <authorList>
            <person name="Oriowo T.O."/>
            <person name="Martin S."/>
            <person name="Stange M."/>
            <person name="Chrysostomakis Y."/>
            <person name="Brown T."/>
            <person name="Winkler S."/>
            <person name="Kukowka S."/>
            <person name="Myers E.W."/>
            <person name="Bohne A."/>
        </authorList>
    </citation>
    <scope>NUCLEOTIDE SEQUENCE [LARGE SCALE GENOMIC DNA]</scope>
    <source>
        <strain evidence="6">ZFMK-TIS-60720</strain>
        <tissue evidence="6">Whole Organism</tissue>
    </source>
</reference>
<dbReference type="Proteomes" id="UP001364617">
    <property type="component" value="Unassembled WGS sequence"/>
</dbReference>
<feature type="compositionally biased region" description="Basic and acidic residues" evidence="3">
    <location>
        <begin position="273"/>
        <end position="289"/>
    </location>
</feature>
<dbReference type="InterPro" id="IPR009057">
    <property type="entry name" value="Homeodomain-like_sf"/>
</dbReference>
<dbReference type="SMART" id="SM00717">
    <property type="entry name" value="SANT"/>
    <property type="match status" value="1"/>
</dbReference>
<evidence type="ECO:0000259" key="4">
    <source>
        <dbReference type="PROSITE" id="PS50090"/>
    </source>
</evidence>
<evidence type="ECO:0000313" key="7">
    <source>
        <dbReference type="Proteomes" id="UP001364617"/>
    </source>
</evidence>
<feature type="compositionally biased region" description="Basic and acidic residues" evidence="3">
    <location>
        <begin position="223"/>
        <end position="238"/>
    </location>
</feature>
<keyword evidence="2" id="KW-0779">Telomere</keyword>
<dbReference type="GO" id="GO:0003691">
    <property type="term" value="F:double-stranded telomeric DNA binding"/>
    <property type="evidence" value="ECO:0007669"/>
    <property type="project" value="UniProtKB-UniRule"/>
</dbReference>
<keyword evidence="1 2" id="KW-0539">Nucleus</keyword>
<keyword evidence="2" id="KW-0158">Chromosome</keyword>
<keyword evidence="2" id="KW-0238">DNA-binding</keyword>
<protein>
    <recommendedName>
        <fullName evidence="2">Telomeric repeat-binding factor</fullName>
    </recommendedName>
</protein>
<dbReference type="GO" id="GO:0003720">
    <property type="term" value="F:telomerase activity"/>
    <property type="evidence" value="ECO:0007669"/>
    <property type="project" value="TreeGrafter"/>
</dbReference>
<evidence type="ECO:0000259" key="5">
    <source>
        <dbReference type="PROSITE" id="PS51294"/>
    </source>
</evidence>
<dbReference type="GO" id="GO:0071532">
    <property type="term" value="F:ankyrin repeat binding"/>
    <property type="evidence" value="ECO:0007669"/>
    <property type="project" value="TreeGrafter"/>
</dbReference>
<evidence type="ECO:0000256" key="3">
    <source>
        <dbReference type="SAM" id="MobiDB-lite"/>
    </source>
</evidence>
<dbReference type="PANTHER" id="PTHR46734:SF1">
    <property type="entry name" value="TELOMERIC REPEAT-BINDING FACTOR 1"/>
    <property type="match status" value="1"/>
</dbReference>
<dbReference type="GO" id="GO:0042803">
    <property type="term" value="F:protein homodimerization activity"/>
    <property type="evidence" value="ECO:0007669"/>
    <property type="project" value="UniProtKB-UniRule"/>
</dbReference>
<feature type="region of interest" description="Disordered" evidence="3">
    <location>
        <begin position="223"/>
        <end position="254"/>
    </location>
</feature>
<gene>
    <name evidence="6" type="ORF">R3I93_022100</name>
</gene>
<dbReference type="Gene3D" id="1.10.10.60">
    <property type="entry name" value="Homeodomain-like"/>
    <property type="match status" value="1"/>
</dbReference>
<dbReference type="GO" id="GO:0098505">
    <property type="term" value="F:G-rich strand telomeric DNA binding"/>
    <property type="evidence" value="ECO:0007669"/>
    <property type="project" value="TreeGrafter"/>
</dbReference>
<organism evidence="6 7">
    <name type="scientific">Phoxinus phoxinus</name>
    <name type="common">Eurasian minnow</name>
    <dbReference type="NCBI Taxonomy" id="58324"/>
    <lineage>
        <taxon>Eukaryota</taxon>
        <taxon>Metazoa</taxon>
        <taxon>Chordata</taxon>
        <taxon>Craniata</taxon>
        <taxon>Vertebrata</taxon>
        <taxon>Euteleostomi</taxon>
        <taxon>Actinopterygii</taxon>
        <taxon>Neopterygii</taxon>
        <taxon>Teleostei</taxon>
        <taxon>Ostariophysi</taxon>
        <taxon>Cypriniformes</taxon>
        <taxon>Leuciscidae</taxon>
        <taxon>Phoxininae</taxon>
        <taxon>Phoxinus</taxon>
    </lineage>
</organism>
<dbReference type="InterPro" id="IPR017930">
    <property type="entry name" value="Myb_dom"/>
</dbReference>
<evidence type="ECO:0000256" key="1">
    <source>
        <dbReference type="ARBA" id="ARBA00023242"/>
    </source>
</evidence>
<dbReference type="InterPro" id="IPR036507">
    <property type="entry name" value="Telomere_rpt-bd_fac_dimer_sf"/>
</dbReference>
<dbReference type="Gene3D" id="1.25.40.210">
    <property type="entry name" value="Telomere repeat-binding factor, dimerisation domain"/>
    <property type="match status" value="1"/>
</dbReference>
<dbReference type="GO" id="GO:0000783">
    <property type="term" value="C:nuclear telomere cap complex"/>
    <property type="evidence" value="ECO:0007669"/>
    <property type="project" value="TreeGrafter"/>
</dbReference>
<comment type="subcellular location">
    <subcellularLocation>
        <location evidence="2">Nucleus</location>
    </subcellularLocation>
</comment>
<evidence type="ECO:0000256" key="2">
    <source>
        <dbReference type="PIRNR" id="PIRNR038016"/>
    </source>
</evidence>
<dbReference type="GO" id="GO:1905839">
    <property type="term" value="P:negative regulation of telomeric D-loop disassembly"/>
    <property type="evidence" value="ECO:0007669"/>
    <property type="project" value="TreeGrafter"/>
</dbReference>
<dbReference type="InterPro" id="IPR001005">
    <property type="entry name" value="SANT/Myb"/>
</dbReference>
<dbReference type="FunFam" id="1.25.40.210:FF:000001">
    <property type="entry name" value="Telomeric repeat-binding factor"/>
    <property type="match status" value="1"/>
</dbReference>
<dbReference type="GO" id="GO:0007004">
    <property type="term" value="P:telomere maintenance via telomerase"/>
    <property type="evidence" value="ECO:0007669"/>
    <property type="project" value="TreeGrafter"/>
</dbReference>
<dbReference type="SUPFAM" id="SSF63600">
    <property type="entry name" value="Telomeric repeat binding factor (TRF) dimerisation domain"/>
    <property type="match status" value="1"/>
</dbReference>
<dbReference type="GO" id="GO:0008017">
    <property type="term" value="F:microtubule binding"/>
    <property type="evidence" value="ECO:0007669"/>
    <property type="project" value="TreeGrafter"/>
</dbReference>
<comment type="function">
    <text evidence="2">Binds the telomeric double-stranded 5'-TTAGGG-3' repeat.</text>
</comment>
<dbReference type="GO" id="GO:0008301">
    <property type="term" value="F:DNA binding, bending"/>
    <property type="evidence" value="ECO:0007669"/>
    <property type="project" value="TreeGrafter"/>
</dbReference>
<dbReference type="PIRSF" id="PIRSF038016">
    <property type="entry name" value="Telomere_bd-1_Pin2"/>
    <property type="match status" value="1"/>
</dbReference>
<dbReference type="GO" id="GO:0008156">
    <property type="term" value="P:negative regulation of DNA replication"/>
    <property type="evidence" value="ECO:0007669"/>
    <property type="project" value="TreeGrafter"/>
</dbReference>
<sequence length="374" mass="42671">MDTECASHHEISSSTEKANLVEVESVVQSWMVDYFFATLCRHFKARSGPEFHKALKMFEALVDELESCSHRSGHPSQRTVCCLLARVIDGEQLDVHYDRVTQITPLMSALAIWESLKEVSDTDLHAKIKTLLIVQSVAVCVKKGNSKLAKETLQWLEKETEIPEKLHGKLTAIVSKKDAYDPLLMNLTFNQLLENIDMFLHAFNLESSSVFLLEAASKVVEARNERSEKTLSEQDQSERVPSSPESIITEENEAQVDQLVLNMRPKRKLLSKQTHDPWKPETAKKERATGKRTSVCKLSRRSSSPSELQDCDVSETSKARRKWTVIEDRKLKAGVKKHGEGNWRMILDDFEFGNRTGVNLKDRWRTLKNKGEDF</sequence>
<feature type="domain" description="HTH myb-type" evidence="5">
    <location>
        <begin position="317"/>
        <end position="372"/>
    </location>
</feature>
<name>A0AAN9GRT7_9TELE</name>
<dbReference type="SUPFAM" id="SSF46689">
    <property type="entry name" value="Homeodomain-like"/>
    <property type="match status" value="1"/>
</dbReference>
<feature type="region of interest" description="Disordered" evidence="3">
    <location>
        <begin position="270"/>
        <end position="313"/>
    </location>
</feature>
<keyword evidence="2" id="KW-0131">Cell cycle</keyword>
<dbReference type="AlphaFoldDB" id="A0AAN9GRT7"/>
<dbReference type="CDD" id="cd11660">
    <property type="entry name" value="SANT_TRF"/>
    <property type="match status" value="1"/>
</dbReference>
<proteinExistence type="predicted"/>
<comment type="caution">
    <text evidence="6">The sequence shown here is derived from an EMBL/GenBank/DDBJ whole genome shotgun (WGS) entry which is preliminary data.</text>
</comment>
<dbReference type="PANTHER" id="PTHR46734">
    <property type="entry name" value="TELOMERIC REPEAT-BINDING FACTOR 1 TERF1"/>
    <property type="match status" value="1"/>
</dbReference>
<dbReference type="EMBL" id="JAYKXH010000024">
    <property type="protein sequence ID" value="KAK7123881.1"/>
    <property type="molecule type" value="Genomic_DNA"/>
</dbReference>
<feature type="domain" description="Myb-like" evidence="4">
    <location>
        <begin position="315"/>
        <end position="368"/>
    </location>
</feature>
<dbReference type="Pfam" id="PF00249">
    <property type="entry name" value="Myb_DNA-binding"/>
    <property type="match status" value="1"/>
</dbReference>
<comment type="subunit">
    <text evidence="2">Homodimer.</text>
</comment>
<accession>A0AAN9GRT7</accession>
<evidence type="ECO:0000313" key="6">
    <source>
        <dbReference type="EMBL" id="KAK7123881.1"/>
    </source>
</evidence>
<dbReference type="PROSITE" id="PS51294">
    <property type="entry name" value="HTH_MYB"/>
    <property type="match status" value="1"/>
</dbReference>
<keyword evidence="7" id="KW-1185">Reference proteome</keyword>
<dbReference type="InterPro" id="IPR017357">
    <property type="entry name" value="TERF1/2"/>
</dbReference>
<dbReference type="InterPro" id="IPR052450">
    <property type="entry name" value="TRBD-Containing_Protein"/>
</dbReference>